<name>A0A1X7S177_ZYMT9</name>
<feature type="region of interest" description="Disordered" evidence="9">
    <location>
        <begin position="568"/>
        <end position="603"/>
    </location>
</feature>
<keyword evidence="5 7" id="KW-0539">Nucleus</keyword>
<evidence type="ECO:0000313" key="11">
    <source>
        <dbReference type="EMBL" id="SMQ53443.1"/>
    </source>
</evidence>
<comment type="subcellular location">
    <subcellularLocation>
        <location evidence="1 7">Nucleus</location>
    </subcellularLocation>
</comment>
<comment type="function">
    <text evidence="6">Component of the NuA4 histone acetyltransferase complex which is involved in transcriptional activation of selected genes principally by acetylation of nucleosomal histone H4 and H2A. The NuA4 complex is also involved in DNA repair. Involved in gene silencing by neighboring heterochromatin, blockage of the silencing spreading along the chromosome, and required for cell cycle progression through G2/M.</text>
</comment>
<gene>
    <name evidence="11" type="ORF">ZT3D7_G8596</name>
</gene>
<dbReference type="Pfam" id="PF10513">
    <property type="entry name" value="EPL1"/>
    <property type="match status" value="1"/>
</dbReference>
<dbReference type="GO" id="GO:0005634">
    <property type="term" value="C:nucleus"/>
    <property type="evidence" value="ECO:0007669"/>
    <property type="project" value="UniProtKB-SubCell"/>
</dbReference>
<evidence type="ECO:0000256" key="9">
    <source>
        <dbReference type="SAM" id="MobiDB-lite"/>
    </source>
</evidence>
<dbReference type="InterPro" id="IPR019542">
    <property type="entry name" value="Enhancer_polycomb-like_N"/>
</dbReference>
<evidence type="ECO:0000256" key="5">
    <source>
        <dbReference type="ARBA" id="ARBA00023242"/>
    </source>
</evidence>
<keyword evidence="8" id="KW-0175">Coiled coil</keyword>
<proteinExistence type="inferred from homology"/>
<evidence type="ECO:0000256" key="4">
    <source>
        <dbReference type="ARBA" id="ARBA00023163"/>
    </source>
</evidence>
<accession>A0A1X7S177</accession>
<dbReference type="STRING" id="1276538.A0A1X7S177"/>
<feature type="region of interest" description="Disordered" evidence="9">
    <location>
        <begin position="526"/>
        <end position="547"/>
    </location>
</feature>
<feature type="compositionally biased region" description="Basic residues" evidence="9">
    <location>
        <begin position="19"/>
        <end position="29"/>
    </location>
</feature>
<organism evidence="11 12">
    <name type="scientific">Zymoseptoria tritici (strain ST99CH_3D7)</name>
    <dbReference type="NCBI Taxonomy" id="1276538"/>
    <lineage>
        <taxon>Eukaryota</taxon>
        <taxon>Fungi</taxon>
        <taxon>Dikarya</taxon>
        <taxon>Ascomycota</taxon>
        <taxon>Pezizomycotina</taxon>
        <taxon>Dothideomycetes</taxon>
        <taxon>Dothideomycetidae</taxon>
        <taxon>Mycosphaerellales</taxon>
        <taxon>Mycosphaerellaceae</taxon>
        <taxon>Zymoseptoria</taxon>
    </lineage>
</organism>
<evidence type="ECO:0000256" key="6">
    <source>
        <dbReference type="ARBA" id="ARBA00025513"/>
    </source>
</evidence>
<feature type="compositionally biased region" description="Low complexity" evidence="9">
    <location>
        <begin position="579"/>
        <end position="597"/>
    </location>
</feature>
<feature type="coiled-coil region" evidence="8">
    <location>
        <begin position="273"/>
        <end position="300"/>
    </location>
</feature>
<dbReference type="GO" id="GO:0006357">
    <property type="term" value="P:regulation of transcription by RNA polymerase II"/>
    <property type="evidence" value="ECO:0007669"/>
    <property type="project" value="InterPro"/>
</dbReference>
<reference evidence="11 12" key="1">
    <citation type="submission" date="2016-06" db="EMBL/GenBank/DDBJ databases">
        <authorList>
            <person name="Kjaerup R.B."/>
            <person name="Dalgaard T.S."/>
            <person name="Juul-Madsen H.R."/>
        </authorList>
    </citation>
    <scope>NUCLEOTIDE SEQUENCE [LARGE SCALE GENOMIC DNA]</scope>
</reference>
<dbReference type="Proteomes" id="UP000215127">
    <property type="component" value="Chromosome 8"/>
</dbReference>
<evidence type="ECO:0000313" key="12">
    <source>
        <dbReference type="Proteomes" id="UP000215127"/>
    </source>
</evidence>
<dbReference type="GO" id="GO:0035267">
    <property type="term" value="C:NuA4 histone acetyltransferase complex"/>
    <property type="evidence" value="ECO:0007669"/>
    <property type="project" value="InterPro"/>
</dbReference>
<feature type="domain" description="Enhancer of polycomb-like N-terminal" evidence="10">
    <location>
        <begin position="24"/>
        <end position="179"/>
    </location>
</feature>
<keyword evidence="4 7" id="KW-0804">Transcription</keyword>
<dbReference type="EMBL" id="LT853699">
    <property type="protein sequence ID" value="SMQ53443.1"/>
    <property type="molecule type" value="Genomic_DNA"/>
</dbReference>
<comment type="similarity">
    <text evidence="2 7">Belongs to the enhancer of polycomb family.</text>
</comment>
<evidence type="ECO:0000256" key="3">
    <source>
        <dbReference type="ARBA" id="ARBA00023015"/>
    </source>
</evidence>
<keyword evidence="3 7" id="KW-0805">Transcription regulation</keyword>
<protein>
    <recommendedName>
        <fullName evidence="7">Enhancer of polycomb-like protein</fullName>
    </recommendedName>
</protein>
<feature type="region of interest" description="Disordered" evidence="9">
    <location>
        <begin position="404"/>
        <end position="483"/>
    </location>
</feature>
<keyword evidence="12" id="KW-1185">Reference proteome</keyword>
<evidence type="ECO:0000256" key="8">
    <source>
        <dbReference type="SAM" id="Coils"/>
    </source>
</evidence>
<evidence type="ECO:0000259" key="10">
    <source>
        <dbReference type="Pfam" id="PF10513"/>
    </source>
</evidence>
<evidence type="ECO:0000256" key="1">
    <source>
        <dbReference type="ARBA" id="ARBA00004123"/>
    </source>
</evidence>
<feature type="region of interest" description="Disordered" evidence="9">
    <location>
        <begin position="346"/>
        <end position="375"/>
    </location>
</feature>
<dbReference type="PANTHER" id="PTHR14898">
    <property type="entry name" value="ENHANCER OF POLYCOMB"/>
    <property type="match status" value="1"/>
</dbReference>
<sequence>MLDNPQAPSHRASAMSTRNARHVRQRKLNTKQPLRIIRENEIEETLEDEAQRLIPQFDTGVEKGEEVEVHLQAVINAANASVSGLKTKQSFIPTPDATKARDVKYDELYPKGFASPYSYIRFSSTVEDSIGTAYCMNEEDEAFLSQLNDGKDVNGQPLKEKSNQCSEDVFEEVIESFEETSQRLQPFANVDANVPILTLDEIEQARETPLTPEAQRFQRPIYQYWAVRKRNRALMPTIKVRVLDTTSEADDADPYVCFRRREVRQTRKTRGRDAQVVEKLKKLRIELEQARQLVDLVRSREELNKQNLEISRKVFEERRKLKEVKVTKNIVGEKGEDEELLVNTKPTAKTKGRGDGSSQRPATIRLRSVGERSAPENDLISLADLQAEAEAQVNQTIENRKFQHRRWNSQWHDGTWGPLTPPADPADKRPKWSPLFPDSFGYPSPPPSLPSPTSQDRDGDTEMANSKPQGEADSEAEAQFRFTFSVPPPSSMETYFGEPSLFGKDLVNPSCRLRYGRGGRVHLEARRPRPRGALSRGVVSDSDSDDEMEEYYPVSEAKTFDYRCALNSRARPEGGRPSGDQAAIMAGAQQAAAAQQSGAGGSS</sequence>
<feature type="region of interest" description="Disordered" evidence="9">
    <location>
        <begin position="1"/>
        <end position="30"/>
    </location>
</feature>
<evidence type="ECO:0000256" key="7">
    <source>
        <dbReference type="RuleBase" id="RU361124"/>
    </source>
</evidence>
<dbReference type="InterPro" id="IPR024943">
    <property type="entry name" value="Enhancer_polycomb"/>
</dbReference>
<dbReference type="AlphaFoldDB" id="A0A1X7S177"/>
<evidence type="ECO:0000256" key="2">
    <source>
        <dbReference type="ARBA" id="ARBA00008035"/>
    </source>
</evidence>